<keyword evidence="2 5" id="KW-0812">Transmembrane</keyword>
<dbReference type="AlphaFoldDB" id="V2T7T3"/>
<dbReference type="Pfam" id="PF11846">
    <property type="entry name" value="Wzy_C_2"/>
    <property type="match status" value="1"/>
</dbReference>
<reference evidence="9 10" key="1">
    <citation type="submission" date="2013-10" db="EMBL/GenBank/DDBJ databases">
        <title>The Genome Sequence of Acinetobacter nectaris CIP 110549.</title>
        <authorList>
            <consortium name="The Broad Institute Genomics Platform"/>
            <consortium name="The Broad Institute Genome Sequencing Center for Infectious Disease"/>
            <person name="Cerqueira G."/>
            <person name="Feldgarden M."/>
            <person name="Courvalin P."/>
            <person name="Grillot-Courvalin C."/>
            <person name="Clermont D."/>
            <person name="Rocha E."/>
            <person name="Yoon E.-J."/>
            <person name="Nemec A."/>
            <person name="Young S.K."/>
            <person name="Zeng Q."/>
            <person name="Gargeya S."/>
            <person name="Fitzgerald M."/>
            <person name="Abouelleil A."/>
            <person name="Alvarado L."/>
            <person name="Berlin A.M."/>
            <person name="Chapman S.B."/>
            <person name="Gainer-Dewar J."/>
            <person name="Goldberg J."/>
            <person name="Gnerre S."/>
            <person name="Griggs A."/>
            <person name="Gujja S."/>
            <person name="Hansen M."/>
            <person name="Howarth C."/>
            <person name="Imamovic A."/>
            <person name="Ireland A."/>
            <person name="Larimer J."/>
            <person name="McCowan C."/>
            <person name="Murphy C."/>
            <person name="Pearson M."/>
            <person name="Poon T.W."/>
            <person name="Priest M."/>
            <person name="Roberts A."/>
            <person name="Saif S."/>
            <person name="Shea T."/>
            <person name="Sykes S."/>
            <person name="Wortman J."/>
            <person name="Nusbaum C."/>
            <person name="Birren B."/>
        </authorList>
    </citation>
    <scope>NUCLEOTIDE SEQUENCE [LARGE SCALE GENOMIC DNA]</scope>
    <source>
        <strain evidence="9 10">CIP 110549</strain>
    </source>
</reference>
<evidence type="ECO:0000256" key="5">
    <source>
        <dbReference type="SAM" id="Phobius"/>
    </source>
</evidence>
<evidence type="ECO:0000259" key="7">
    <source>
        <dbReference type="Pfam" id="PF11846"/>
    </source>
</evidence>
<evidence type="ECO:0000256" key="2">
    <source>
        <dbReference type="ARBA" id="ARBA00022692"/>
    </source>
</evidence>
<dbReference type="PANTHER" id="PTHR37422:SF21">
    <property type="entry name" value="EXOQ-LIKE PROTEIN"/>
    <property type="match status" value="1"/>
</dbReference>
<evidence type="ECO:0000313" key="10">
    <source>
        <dbReference type="Proteomes" id="UP000023785"/>
    </source>
</evidence>
<name>V2T7T3_9GAMM</name>
<keyword evidence="3 5" id="KW-1133">Transmembrane helix</keyword>
<dbReference type="GO" id="GO:0016020">
    <property type="term" value="C:membrane"/>
    <property type="evidence" value="ECO:0007669"/>
    <property type="project" value="UniProtKB-SubCell"/>
</dbReference>
<gene>
    <name evidence="9" type="ORF">P256_01861</name>
</gene>
<comment type="caution">
    <text evidence="9">The sequence shown here is derived from an EMBL/GenBank/DDBJ whole genome shotgun (WGS) entry which is preliminary data.</text>
</comment>
<dbReference type="InterPro" id="IPR051533">
    <property type="entry name" value="WaaL-like"/>
</dbReference>
<feature type="transmembrane region" description="Helical" evidence="5">
    <location>
        <begin position="58"/>
        <end position="77"/>
    </location>
</feature>
<keyword evidence="10" id="KW-1185">Reference proteome</keyword>
<evidence type="ECO:0008006" key="11">
    <source>
        <dbReference type="Google" id="ProtNLM"/>
    </source>
</evidence>
<evidence type="ECO:0000313" key="9">
    <source>
        <dbReference type="EMBL" id="ESK38328.1"/>
    </source>
</evidence>
<feature type="transmembrane region" description="Helical" evidence="5">
    <location>
        <begin position="328"/>
        <end position="348"/>
    </location>
</feature>
<feature type="domain" description="O-antigen ligase-related" evidence="6">
    <location>
        <begin position="190"/>
        <end position="340"/>
    </location>
</feature>
<feature type="domain" description="Protein glycosylation ligase" evidence="8">
    <location>
        <begin position="152"/>
        <end position="177"/>
    </location>
</feature>
<evidence type="ECO:0000256" key="3">
    <source>
        <dbReference type="ARBA" id="ARBA00022989"/>
    </source>
</evidence>
<dbReference type="InterPro" id="IPR007016">
    <property type="entry name" value="O-antigen_ligase-rel_domated"/>
</dbReference>
<organism evidence="9 10">
    <name type="scientific">Acinetobacter nectaris CIP 110549</name>
    <dbReference type="NCBI Taxonomy" id="1392540"/>
    <lineage>
        <taxon>Bacteria</taxon>
        <taxon>Pseudomonadati</taxon>
        <taxon>Pseudomonadota</taxon>
        <taxon>Gammaproteobacteria</taxon>
        <taxon>Moraxellales</taxon>
        <taxon>Moraxellaceae</taxon>
        <taxon>Acinetobacter</taxon>
    </lineage>
</organism>
<comment type="subcellular location">
    <subcellularLocation>
        <location evidence="1">Membrane</location>
        <topology evidence="1">Multi-pass membrane protein</topology>
    </subcellularLocation>
</comment>
<dbReference type="InterPro" id="IPR031726">
    <property type="entry name" value="PglL_A"/>
</dbReference>
<feature type="transmembrane region" description="Helical" evidence="5">
    <location>
        <begin position="360"/>
        <end position="376"/>
    </location>
</feature>
<feature type="transmembrane region" description="Helical" evidence="5">
    <location>
        <begin position="115"/>
        <end position="136"/>
    </location>
</feature>
<protein>
    <recommendedName>
        <fullName evidence="11">Virulence factor membrane-bound polymerase C-terminal domain-containing protein</fullName>
    </recommendedName>
</protein>
<dbReference type="eggNOG" id="COG3307">
    <property type="taxonomic scope" value="Bacteria"/>
</dbReference>
<feature type="transmembrane region" description="Helical" evidence="5">
    <location>
        <begin position="233"/>
        <end position="255"/>
    </location>
</feature>
<dbReference type="Proteomes" id="UP000023785">
    <property type="component" value="Unassembled WGS sequence"/>
</dbReference>
<feature type="domain" description="Virulence factor membrane-bound polymerase C-terminal" evidence="7">
    <location>
        <begin position="363"/>
        <end position="533"/>
    </location>
</feature>
<dbReference type="Pfam" id="PF04932">
    <property type="entry name" value="Wzy_C"/>
    <property type="match status" value="1"/>
</dbReference>
<feature type="transmembrane region" description="Helical" evidence="5">
    <location>
        <begin position="26"/>
        <end position="46"/>
    </location>
</feature>
<dbReference type="PATRIC" id="fig|1392540.3.peg.1796"/>
<sequence length="556" mass="63850">MQRFLLFAAGTLLAFAWLSPQHYMPWLTFSSEMFTYASLFCLLACYWDRALKIPQIQWLWFAIALIPLGQWCFGIELYFSKALLSSCYLFGFGAATILGVNLGREVGSEKILQGLSFVSFIVGVISACIALCQWFGWDKGLWGVMPLRSDRVYANFAQPNNMATFLLMSLMGAWYLFEKKAISKFVSLFGCILIIFVIALSQSRMPWIASCILTAYILFKYEKNTYRLRRKGVLLWPIFYILCLLSLPYISALFIHDGVAHIGVSNVIERASTSHARLGIWAQMLYAIREQPWFGYGWNQTSVAQIMGANFISHDERTNSAHNIILELLVWNGVILGSLIIAYLSYWIFKLNQVVKTKETLIATLMVIPVFVHSMLEFPQNYAYFLFPVGFLLGLIQSEIKEGKCITLTSNINTGILVASILLYGLIWRDYDNAVQTLAESRQHAESGVFKQPKNNIILLTEYRSRAQWYYLNRFSYVDQQQLNEIRKVVLVSPTNYDLFKYAQLLAFNGQTQQAMRQLLYIDGLYHVRYKDSQLVSNPKVNDVTHIPYDQVPKRL</sequence>
<dbReference type="HOGENOM" id="CLU_031791_1_0_6"/>
<feature type="transmembrane region" description="Helical" evidence="5">
    <location>
        <begin position="156"/>
        <end position="177"/>
    </location>
</feature>
<feature type="transmembrane region" description="Helical" evidence="5">
    <location>
        <begin position="83"/>
        <end position="103"/>
    </location>
</feature>
<evidence type="ECO:0000259" key="8">
    <source>
        <dbReference type="Pfam" id="PF15864"/>
    </source>
</evidence>
<evidence type="ECO:0000256" key="1">
    <source>
        <dbReference type="ARBA" id="ARBA00004141"/>
    </source>
</evidence>
<accession>V2T7T3</accession>
<feature type="transmembrane region" description="Helical" evidence="5">
    <location>
        <begin position="182"/>
        <end position="199"/>
    </location>
</feature>
<keyword evidence="4 5" id="KW-0472">Membrane</keyword>
<proteinExistence type="predicted"/>
<dbReference type="RefSeq" id="WP_023273485.1">
    <property type="nucleotide sequence ID" value="NZ_KI530734.1"/>
</dbReference>
<feature type="transmembrane region" description="Helical" evidence="5">
    <location>
        <begin position="205"/>
        <end position="221"/>
    </location>
</feature>
<dbReference type="InterPro" id="IPR021797">
    <property type="entry name" value="Wzy_C_2"/>
</dbReference>
<dbReference type="STRING" id="1392540.P256_01861"/>
<feature type="transmembrane region" description="Helical" evidence="5">
    <location>
        <begin position="412"/>
        <end position="428"/>
    </location>
</feature>
<evidence type="ECO:0000256" key="4">
    <source>
        <dbReference type="ARBA" id="ARBA00023136"/>
    </source>
</evidence>
<evidence type="ECO:0000259" key="6">
    <source>
        <dbReference type="Pfam" id="PF04932"/>
    </source>
</evidence>
<dbReference type="PANTHER" id="PTHR37422">
    <property type="entry name" value="TEICHURONIC ACID BIOSYNTHESIS PROTEIN TUAE"/>
    <property type="match status" value="1"/>
</dbReference>
<dbReference type="EMBL" id="AYER01000007">
    <property type="protein sequence ID" value="ESK38328.1"/>
    <property type="molecule type" value="Genomic_DNA"/>
</dbReference>
<dbReference type="Pfam" id="PF15864">
    <property type="entry name" value="PglL_A"/>
    <property type="match status" value="1"/>
</dbReference>